<keyword evidence="7" id="KW-1185">Reference proteome</keyword>
<dbReference type="PROSITE" id="PS50097">
    <property type="entry name" value="BTB"/>
    <property type="match status" value="1"/>
</dbReference>
<feature type="domain" description="BTB" evidence="4">
    <location>
        <begin position="67"/>
        <end position="138"/>
    </location>
</feature>
<dbReference type="UniPathway" id="UPA00143"/>
<dbReference type="Gene3D" id="3.30.710.10">
    <property type="entry name" value="Potassium Channel Kv1.1, Chain A"/>
    <property type="match status" value="1"/>
</dbReference>
<evidence type="ECO:0000256" key="2">
    <source>
        <dbReference type="ARBA" id="ARBA00022786"/>
    </source>
</evidence>
<sequence>MQDRFIVPGHDKPTMGRKSFDKEYLVHRTVSGEKHNRCVIFLANVGMVAEALERRNQNWIVRTKVTSDLTIQIGDSTFHLHKLPMVSRSVYLNRLVFQRSSGKRDTRLIIQLDNLPGGTKTFDLVVKFCYGWKVDLTPTNIASLYCAAHFLEMSDDIEQGNLMSKTEAFLSYLFLTSWKDTFRIFKSCESISSWAIELGIVKRCSEAIAWKACSNQKAFSFEEDDAQCLNVVGNDDENSKLQDRCGNWWFEDVSFLRIDHFIEVIQAIKSRGMKSDLVGSSIAHWTTKQLSRISFGPDNLTSKYLTHQMHRVTTECLIKLLPVEENSVSCNFLLHLLKIALMMKINSELLNMLERRITFMLEQCHVSDLLVKNFGDNCSVYDVGIIIRVIKSYISLVSSKPTPKMFVVGRLVDGYLTLVARDENLSVKSFQSLAEALPKDARYCEDNLYGAIDMYLKAHPSLTEEERARLCRYLEYHRLSQEAREHVMKNNRLPLKIMTRFILLEQVNMARSITAFGSNYRRTKTQKIARVSNGIEKGWMSSQREMRMMKKEVETMRMQLNELQTCKLKLQRQMKRCINWKGNHSFI</sequence>
<evidence type="ECO:0000313" key="7">
    <source>
        <dbReference type="Proteomes" id="UP000516437"/>
    </source>
</evidence>
<keyword evidence="2" id="KW-0833">Ubl conjugation pathway</keyword>
<dbReference type="SUPFAM" id="SSF54695">
    <property type="entry name" value="POZ domain"/>
    <property type="match status" value="1"/>
</dbReference>
<gene>
    <name evidence="6" type="ORF">CJ030_MR8G027625</name>
</gene>
<feature type="domain" description="NPH3" evidence="5">
    <location>
        <begin position="247"/>
        <end position="508"/>
    </location>
</feature>
<proteinExistence type="inferred from homology"/>
<dbReference type="OrthoDB" id="624345at2759"/>
<dbReference type="InterPro" id="IPR000210">
    <property type="entry name" value="BTB/POZ_dom"/>
</dbReference>
<evidence type="ECO:0000256" key="1">
    <source>
        <dbReference type="ARBA" id="ARBA00004906"/>
    </source>
</evidence>
<accession>A0A6A1UTW9</accession>
<dbReference type="InterPro" id="IPR011333">
    <property type="entry name" value="SKP1/BTB/POZ_sf"/>
</dbReference>
<comment type="caution">
    <text evidence="6">The sequence shown here is derived from an EMBL/GenBank/DDBJ whole genome shotgun (WGS) entry which is preliminary data.</text>
</comment>
<comment type="pathway">
    <text evidence="1">Protein modification; protein ubiquitination.</text>
</comment>
<dbReference type="Pfam" id="PF00651">
    <property type="entry name" value="BTB"/>
    <property type="match status" value="1"/>
</dbReference>
<protein>
    <submittedName>
        <fullName evidence="6">Coleoptile phototropism protein 1</fullName>
    </submittedName>
</protein>
<evidence type="ECO:0000259" key="5">
    <source>
        <dbReference type="PROSITE" id="PS51649"/>
    </source>
</evidence>
<comment type="similarity">
    <text evidence="3">Belongs to the NPH3 family.</text>
</comment>
<dbReference type="SMART" id="SM00225">
    <property type="entry name" value="BTB"/>
    <property type="match status" value="1"/>
</dbReference>
<name>A0A6A1UTW9_9ROSI</name>
<dbReference type="Proteomes" id="UP000516437">
    <property type="component" value="Chromosome 8"/>
</dbReference>
<dbReference type="InterPro" id="IPR027356">
    <property type="entry name" value="NPH3_dom"/>
</dbReference>
<dbReference type="InterPro" id="IPR043454">
    <property type="entry name" value="NPH3/RPT2-like"/>
</dbReference>
<evidence type="ECO:0000313" key="6">
    <source>
        <dbReference type="EMBL" id="KAB1203859.1"/>
    </source>
</evidence>
<dbReference type="PROSITE" id="PS51649">
    <property type="entry name" value="NPH3"/>
    <property type="match status" value="1"/>
</dbReference>
<dbReference type="GO" id="GO:0016567">
    <property type="term" value="P:protein ubiquitination"/>
    <property type="evidence" value="ECO:0007669"/>
    <property type="project" value="UniProtKB-UniPathway"/>
</dbReference>
<evidence type="ECO:0000259" key="4">
    <source>
        <dbReference type="PROSITE" id="PS50097"/>
    </source>
</evidence>
<reference evidence="6 7" key="1">
    <citation type="journal article" date="2019" name="Plant Biotechnol. J.">
        <title>The red bayberry genome and genetic basis of sex determination.</title>
        <authorList>
            <person name="Jia H.M."/>
            <person name="Jia H.J."/>
            <person name="Cai Q.L."/>
            <person name="Wang Y."/>
            <person name="Zhao H.B."/>
            <person name="Yang W.F."/>
            <person name="Wang G.Y."/>
            <person name="Li Y.H."/>
            <person name="Zhan D.L."/>
            <person name="Shen Y.T."/>
            <person name="Niu Q.F."/>
            <person name="Chang L."/>
            <person name="Qiu J."/>
            <person name="Zhao L."/>
            <person name="Xie H.B."/>
            <person name="Fu W.Y."/>
            <person name="Jin J."/>
            <person name="Li X.W."/>
            <person name="Jiao Y."/>
            <person name="Zhou C.C."/>
            <person name="Tu T."/>
            <person name="Chai C.Y."/>
            <person name="Gao J.L."/>
            <person name="Fan L.J."/>
            <person name="van de Weg E."/>
            <person name="Wang J.Y."/>
            <person name="Gao Z.S."/>
        </authorList>
    </citation>
    <scope>NUCLEOTIDE SEQUENCE [LARGE SCALE GENOMIC DNA]</scope>
    <source>
        <tissue evidence="6">Leaves</tissue>
    </source>
</reference>
<dbReference type="EMBL" id="RXIC02000026">
    <property type="protein sequence ID" value="KAB1203859.1"/>
    <property type="molecule type" value="Genomic_DNA"/>
</dbReference>
<organism evidence="6 7">
    <name type="scientific">Morella rubra</name>
    <name type="common">Chinese bayberry</name>
    <dbReference type="NCBI Taxonomy" id="262757"/>
    <lineage>
        <taxon>Eukaryota</taxon>
        <taxon>Viridiplantae</taxon>
        <taxon>Streptophyta</taxon>
        <taxon>Embryophyta</taxon>
        <taxon>Tracheophyta</taxon>
        <taxon>Spermatophyta</taxon>
        <taxon>Magnoliopsida</taxon>
        <taxon>eudicotyledons</taxon>
        <taxon>Gunneridae</taxon>
        <taxon>Pentapetalae</taxon>
        <taxon>rosids</taxon>
        <taxon>fabids</taxon>
        <taxon>Fagales</taxon>
        <taxon>Myricaceae</taxon>
        <taxon>Morella</taxon>
    </lineage>
</organism>
<dbReference type="Pfam" id="PF03000">
    <property type="entry name" value="NPH3"/>
    <property type="match status" value="1"/>
</dbReference>
<dbReference type="AlphaFoldDB" id="A0A6A1UTW9"/>
<evidence type="ECO:0000256" key="3">
    <source>
        <dbReference type="PROSITE-ProRule" id="PRU00982"/>
    </source>
</evidence>
<dbReference type="PANTHER" id="PTHR32370">
    <property type="entry name" value="OS12G0117600 PROTEIN"/>
    <property type="match status" value="1"/>
</dbReference>